<dbReference type="SUPFAM" id="SSF47413">
    <property type="entry name" value="lambda repressor-like DNA-binding domains"/>
    <property type="match status" value="1"/>
</dbReference>
<dbReference type="RefSeq" id="WP_341366480.1">
    <property type="nucleotide sequence ID" value="NZ_CP150951.2"/>
</dbReference>
<evidence type="ECO:0000256" key="2">
    <source>
        <dbReference type="ARBA" id="ARBA00023125"/>
    </source>
</evidence>
<organism evidence="5 6">
    <name type="scientific">Yoonia phaeophyticola</name>
    <dbReference type="NCBI Taxonomy" id="3137369"/>
    <lineage>
        <taxon>Bacteria</taxon>
        <taxon>Pseudomonadati</taxon>
        <taxon>Pseudomonadota</taxon>
        <taxon>Alphaproteobacteria</taxon>
        <taxon>Rhodobacterales</taxon>
        <taxon>Paracoccaceae</taxon>
        <taxon>Yoonia</taxon>
    </lineage>
</organism>
<dbReference type="InterPro" id="IPR001387">
    <property type="entry name" value="Cro/C1-type_HTH"/>
</dbReference>
<sequence>MPTRRLTGSRIREKRLDQGLRQAAVADAVGISASYLNLIEHNRRRIGGKLLSDIARILGVDPSLLTEGADSDLLDQMRSAAAASDDGVEIARTEELAARYPGWSRLITSQARRLGELEERVQVMQDRMAHDPELADALHDVISAVTSIRSSSAILTGQEELDADWQRRFHENIHSDSIRLAARSEALITYLEKPDMDLDTSNSPRAALEAFLAVTGHHLADLENSKPDVASVVAGSGLNGSAADLLRDFAIRYSADAELMPLTAFSKASEAAKYDPIALAGQFNAPLDAVLRRISTLPANAGHPPTGLVICDSSGTIVLAKSVPGFVWPRTGGACPLWPVFGALSRPTQPVRQEVVLPGAPEPRFLSYAIAVPISTPRYDAPPVLQSTALLMPDPPQGTDHPVELGISCHICPRPACNSRREAPIAGVALQSAL</sequence>
<evidence type="ECO:0000259" key="4">
    <source>
        <dbReference type="PROSITE" id="PS50943"/>
    </source>
</evidence>
<name>A0ABZ2V1K8_9RHOB</name>
<dbReference type="PANTHER" id="PTHR46797:SF23">
    <property type="entry name" value="HTH-TYPE TRANSCRIPTIONAL REGULATOR SUTR"/>
    <property type="match status" value="1"/>
</dbReference>
<dbReference type="SMART" id="SM00530">
    <property type="entry name" value="HTH_XRE"/>
    <property type="match status" value="1"/>
</dbReference>
<dbReference type="Pfam" id="PF01381">
    <property type="entry name" value="HTH_3"/>
    <property type="match status" value="1"/>
</dbReference>
<dbReference type="EMBL" id="CP150951">
    <property type="protein sequence ID" value="WZC48364.1"/>
    <property type="molecule type" value="Genomic_DNA"/>
</dbReference>
<dbReference type="Gene3D" id="1.10.260.40">
    <property type="entry name" value="lambda repressor-like DNA-binding domains"/>
    <property type="match status" value="1"/>
</dbReference>
<keyword evidence="3" id="KW-0804">Transcription</keyword>
<keyword evidence="2" id="KW-0238">DNA-binding</keyword>
<evidence type="ECO:0000256" key="1">
    <source>
        <dbReference type="ARBA" id="ARBA00023015"/>
    </source>
</evidence>
<protein>
    <submittedName>
        <fullName evidence="5">Short-chain fatty acyl-CoA regulator family protein</fullName>
    </submittedName>
</protein>
<dbReference type="Pfam" id="PF09856">
    <property type="entry name" value="ScfRs"/>
    <property type="match status" value="1"/>
</dbReference>
<feature type="domain" description="HTH cro/C1-type" evidence="4">
    <location>
        <begin position="11"/>
        <end position="65"/>
    </location>
</feature>
<dbReference type="Proteomes" id="UP001440612">
    <property type="component" value="Chromosome"/>
</dbReference>
<dbReference type="InterPro" id="IPR010982">
    <property type="entry name" value="Lambda_DNA-bd_dom_sf"/>
</dbReference>
<dbReference type="PROSITE" id="PS50943">
    <property type="entry name" value="HTH_CROC1"/>
    <property type="match status" value="1"/>
</dbReference>
<dbReference type="InterPro" id="IPR050807">
    <property type="entry name" value="TransReg_Diox_bact_type"/>
</dbReference>
<dbReference type="CDD" id="cd00093">
    <property type="entry name" value="HTH_XRE"/>
    <property type="match status" value="1"/>
</dbReference>
<evidence type="ECO:0000313" key="6">
    <source>
        <dbReference type="Proteomes" id="UP001440612"/>
    </source>
</evidence>
<keyword evidence="1" id="KW-0805">Transcription regulation</keyword>
<evidence type="ECO:0000313" key="5">
    <source>
        <dbReference type="EMBL" id="WZC48364.1"/>
    </source>
</evidence>
<proteinExistence type="predicted"/>
<reference evidence="6" key="1">
    <citation type="submission" date="2024-04" db="EMBL/GenBank/DDBJ databases">
        <title>Phylogenomic analyses of a clade within the roseobacter group suggest taxonomic reassignments of species of the genera Aestuariivita, Citreicella, Loktanella, Nautella, Pelagibaca, Ruegeria, Thalassobius, Thiobacimonas and Tropicibacter, and the proposal o.</title>
        <authorList>
            <person name="Jeon C.O."/>
        </authorList>
    </citation>
    <scope>NUCLEOTIDE SEQUENCE [LARGE SCALE GENOMIC DNA]</scope>
    <source>
        <strain evidence="6">BS5-3</strain>
    </source>
</reference>
<accession>A0ABZ2V1K8</accession>
<evidence type="ECO:0000256" key="3">
    <source>
        <dbReference type="ARBA" id="ARBA00023163"/>
    </source>
</evidence>
<dbReference type="InterPro" id="IPR018653">
    <property type="entry name" value="ScfR_C"/>
</dbReference>
<dbReference type="PANTHER" id="PTHR46797">
    <property type="entry name" value="HTH-TYPE TRANSCRIPTIONAL REGULATOR"/>
    <property type="match status" value="1"/>
</dbReference>
<keyword evidence="6" id="KW-1185">Reference proteome</keyword>
<gene>
    <name evidence="5" type="ORF">AABB29_16090</name>
</gene>